<evidence type="ECO:0000259" key="2">
    <source>
        <dbReference type="Pfam" id="PF13338"/>
    </source>
</evidence>
<dbReference type="InterPro" id="IPR011335">
    <property type="entry name" value="Restrct_endonuc-II-like"/>
</dbReference>
<evidence type="ECO:0000259" key="1">
    <source>
        <dbReference type="Pfam" id="PF04480"/>
    </source>
</evidence>
<accession>A0ABP7PH83</accession>
<feature type="domain" description="DUF559" evidence="1">
    <location>
        <begin position="191"/>
        <end position="285"/>
    </location>
</feature>
<dbReference type="Pfam" id="PF04480">
    <property type="entry name" value="DUF559"/>
    <property type="match status" value="1"/>
</dbReference>
<dbReference type="Pfam" id="PF13338">
    <property type="entry name" value="AbiEi_4"/>
    <property type="match status" value="1"/>
</dbReference>
<feature type="domain" description="AbiEi antitoxin N-terminal" evidence="2">
    <location>
        <begin position="4"/>
        <end position="46"/>
    </location>
</feature>
<sequence>MDPVDAFLADHDGVITTSQARSLGLTQRQVSRRLKAGRWLTMSRGVHLSSQHHLTDVARVRVAVATHRAVADRTAAAFWHGLIDTLPPVVTVSAPRSVHGQTQSPFAVSVKRRSFPAEDQEELRGIKVTRRPLTVLAAAQEVDDGAALIDRALQQGEVTIESLRAALDRNSAHGLSLARELIAVLEAGSESTAERLFVEILRLHEITGWVQQFQLAGRRLDFAWPARRVAVEINGWSYHRTHSRFESDSDKAASLAAIGWLLLPFSWKAIRYDAEDCVLKLTNALNSRG</sequence>
<dbReference type="SUPFAM" id="SSF52980">
    <property type="entry name" value="Restriction endonuclease-like"/>
    <property type="match status" value="1"/>
</dbReference>
<dbReference type="InterPro" id="IPR025159">
    <property type="entry name" value="AbiEi_N"/>
</dbReference>
<reference evidence="4" key="1">
    <citation type="journal article" date="2019" name="Int. J. Syst. Evol. Microbiol.">
        <title>The Global Catalogue of Microorganisms (GCM) 10K type strain sequencing project: providing services to taxonomists for standard genome sequencing and annotation.</title>
        <authorList>
            <consortium name="The Broad Institute Genomics Platform"/>
            <consortium name="The Broad Institute Genome Sequencing Center for Infectious Disease"/>
            <person name="Wu L."/>
            <person name="Ma J."/>
        </authorList>
    </citation>
    <scope>NUCLEOTIDE SEQUENCE [LARGE SCALE GENOMIC DNA]</scope>
    <source>
        <strain evidence="4">JCM 16923</strain>
    </source>
</reference>
<evidence type="ECO:0000313" key="4">
    <source>
        <dbReference type="Proteomes" id="UP001418444"/>
    </source>
</evidence>
<proteinExistence type="predicted"/>
<dbReference type="Proteomes" id="UP001418444">
    <property type="component" value="Unassembled WGS sequence"/>
</dbReference>
<dbReference type="RefSeq" id="WP_344784748.1">
    <property type="nucleotide sequence ID" value="NZ_BAAAZW010000008.1"/>
</dbReference>
<dbReference type="EMBL" id="BAAAZW010000008">
    <property type="protein sequence ID" value="GAA3965371.1"/>
    <property type="molecule type" value="Genomic_DNA"/>
</dbReference>
<gene>
    <name evidence="3" type="ORF">GCM10022231_27620</name>
</gene>
<evidence type="ECO:0000313" key="3">
    <source>
        <dbReference type="EMBL" id="GAA3965371.1"/>
    </source>
</evidence>
<dbReference type="InterPro" id="IPR007569">
    <property type="entry name" value="DUF559"/>
</dbReference>
<comment type="caution">
    <text evidence="3">The sequence shown here is derived from an EMBL/GenBank/DDBJ whole genome shotgun (WGS) entry which is preliminary data.</text>
</comment>
<name>A0ABP7PH83_9ACTN</name>
<organism evidence="3 4">
    <name type="scientific">Gordonia caeni</name>
    <dbReference type="NCBI Taxonomy" id="1007097"/>
    <lineage>
        <taxon>Bacteria</taxon>
        <taxon>Bacillati</taxon>
        <taxon>Actinomycetota</taxon>
        <taxon>Actinomycetes</taxon>
        <taxon>Mycobacteriales</taxon>
        <taxon>Gordoniaceae</taxon>
        <taxon>Gordonia</taxon>
    </lineage>
</organism>
<keyword evidence="4" id="KW-1185">Reference proteome</keyword>
<dbReference type="Gene3D" id="3.40.960.10">
    <property type="entry name" value="VSR Endonuclease"/>
    <property type="match status" value="1"/>
</dbReference>
<protein>
    <submittedName>
        <fullName evidence="3">Type IV toxin-antitoxin system AbiEi family antitoxin domain-containing protein</fullName>
    </submittedName>
</protein>